<dbReference type="PANTHER" id="PTHR45708:SF60">
    <property type="entry name" value="III CHITINASE, PUTATIVE (AFU_ORTHOLOGUE AFUA_5G03850)-RELATED"/>
    <property type="match status" value="1"/>
</dbReference>
<keyword evidence="1" id="KW-0732">Signal</keyword>
<name>A0A8H4W4E9_9HELO</name>
<comment type="caution">
    <text evidence="3">The sequence shown here is derived from an EMBL/GenBank/DDBJ whole genome shotgun (WGS) entry which is preliminary data.</text>
</comment>
<evidence type="ECO:0000256" key="1">
    <source>
        <dbReference type="SAM" id="SignalP"/>
    </source>
</evidence>
<dbReference type="SUPFAM" id="SSF51445">
    <property type="entry name" value="(Trans)glycosidases"/>
    <property type="match status" value="1"/>
</dbReference>
<feature type="signal peptide" evidence="1">
    <location>
        <begin position="1"/>
        <end position="18"/>
    </location>
</feature>
<proteinExistence type="predicted"/>
<dbReference type="PROSITE" id="PS51910">
    <property type="entry name" value="GH18_2"/>
    <property type="match status" value="1"/>
</dbReference>
<feature type="chain" id="PRO_5034112747" description="GH18 domain-containing protein" evidence="1">
    <location>
        <begin position="19"/>
        <end position="362"/>
    </location>
</feature>
<dbReference type="GO" id="GO:0004568">
    <property type="term" value="F:chitinase activity"/>
    <property type="evidence" value="ECO:0007669"/>
    <property type="project" value="TreeGrafter"/>
</dbReference>
<dbReference type="GO" id="GO:0005576">
    <property type="term" value="C:extracellular region"/>
    <property type="evidence" value="ECO:0007669"/>
    <property type="project" value="TreeGrafter"/>
</dbReference>
<dbReference type="InterPro" id="IPR001223">
    <property type="entry name" value="Glyco_hydro18_cat"/>
</dbReference>
<accession>A0A8H4W4E9</accession>
<dbReference type="GO" id="GO:0005975">
    <property type="term" value="P:carbohydrate metabolic process"/>
    <property type="evidence" value="ECO:0007669"/>
    <property type="project" value="InterPro"/>
</dbReference>
<dbReference type="Proteomes" id="UP000566819">
    <property type="component" value="Unassembled WGS sequence"/>
</dbReference>
<gene>
    <name evidence="3" type="ORF">G7Y89_g6798</name>
</gene>
<dbReference type="OrthoDB" id="3012298at2759"/>
<dbReference type="AlphaFoldDB" id="A0A8H4W4E9"/>
<evidence type="ECO:0000313" key="3">
    <source>
        <dbReference type="EMBL" id="KAF4631335.1"/>
    </source>
</evidence>
<dbReference type="Gene3D" id="3.20.20.80">
    <property type="entry name" value="Glycosidases"/>
    <property type="match status" value="1"/>
</dbReference>
<evidence type="ECO:0000259" key="2">
    <source>
        <dbReference type="PROSITE" id="PS51910"/>
    </source>
</evidence>
<protein>
    <recommendedName>
        <fullName evidence="2">GH18 domain-containing protein</fullName>
    </recommendedName>
</protein>
<keyword evidence="4" id="KW-1185">Reference proteome</keyword>
<sequence length="362" mass="39070">MRSPVFLLISLLATLCFSIPVDGNVARAATADLPRLVIYFQTTHDSNGNPISMLPLITEKNISLTHLIVCSFHINLNSIIHLNDYPPSDPHFNTLWAEAQVLQNASVKVMGMIGGAAGGSFTTNTLDGNATTFAQYYGQLHDIISNYSLQGMDLDVEQSMSQAGITRLVDQLYTDFGSDFIITLAPVASALDDGANLSGFNYEQLEATDGSKISFYNGQFYNGFGDMSTTTSYDDVIANGWSPSKILAGQITNPSDGSGYVSDPTLNATVEKLRSEYGQIGGIMGWEYFNSDPGGTGEPWEWAQEMTAILRPTTSQVVSLTITEEVAKGLVAAWGSSVISTGKRDVETELEPTVDYMAMVNA</sequence>
<dbReference type="InterPro" id="IPR050542">
    <property type="entry name" value="Glycosyl_Hydrlase18_Chitinase"/>
</dbReference>
<dbReference type="EMBL" id="JAAMPI010000454">
    <property type="protein sequence ID" value="KAF4631335.1"/>
    <property type="molecule type" value="Genomic_DNA"/>
</dbReference>
<organism evidence="3 4">
    <name type="scientific">Cudoniella acicularis</name>
    <dbReference type="NCBI Taxonomy" id="354080"/>
    <lineage>
        <taxon>Eukaryota</taxon>
        <taxon>Fungi</taxon>
        <taxon>Dikarya</taxon>
        <taxon>Ascomycota</taxon>
        <taxon>Pezizomycotina</taxon>
        <taxon>Leotiomycetes</taxon>
        <taxon>Helotiales</taxon>
        <taxon>Tricladiaceae</taxon>
        <taxon>Cudoniella</taxon>
    </lineage>
</organism>
<reference evidence="3 4" key="1">
    <citation type="submission" date="2020-03" db="EMBL/GenBank/DDBJ databases">
        <title>Draft Genome Sequence of Cudoniella acicularis.</title>
        <authorList>
            <person name="Buettner E."/>
            <person name="Kellner H."/>
        </authorList>
    </citation>
    <scope>NUCLEOTIDE SEQUENCE [LARGE SCALE GENOMIC DNA]</scope>
    <source>
        <strain evidence="3 4">DSM 108380</strain>
    </source>
</reference>
<dbReference type="InterPro" id="IPR017853">
    <property type="entry name" value="GH"/>
</dbReference>
<feature type="domain" description="GH18" evidence="2">
    <location>
        <begin position="34"/>
        <end position="313"/>
    </location>
</feature>
<dbReference type="PANTHER" id="PTHR45708">
    <property type="entry name" value="ENDOCHITINASE"/>
    <property type="match status" value="1"/>
</dbReference>
<evidence type="ECO:0000313" key="4">
    <source>
        <dbReference type="Proteomes" id="UP000566819"/>
    </source>
</evidence>